<evidence type="ECO:0000256" key="2">
    <source>
        <dbReference type="ARBA" id="ARBA00022670"/>
    </source>
</evidence>
<dbReference type="Pfam" id="PF02902">
    <property type="entry name" value="Peptidase_C48"/>
    <property type="match status" value="1"/>
</dbReference>
<keyword evidence="3" id="KW-0378">Hydrolase</keyword>
<dbReference type="PROSITE" id="PS50600">
    <property type="entry name" value="ULP_PROTEASE"/>
    <property type="match status" value="1"/>
</dbReference>
<keyword evidence="2" id="KW-0645">Protease</keyword>
<dbReference type="GO" id="GO:0008234">
    <property type="term" value="F:cysteine-type peptidase activity"/>
    <property type="evidence" value="ECO:0007669"/>
    <property type="project" value="InterPro"/>
</dbReference>
<proteinExistence type="inferred from homology"/>
<protein>
    <submittedName>
        <fullName evidence="5">Transposase</fullName>
    </submittedName>
</protein>
<dbReference type="PANTHER" id="PTHR10775:SF180">
    <property type="entry name" value="TRANSPOSON, EN_SPM-LIKE, TRANSPOSASE-ASSOCIATED DOMAIN PROTEIN-RELATED"/>
    <property type="match status" value="1"/>
</dbReference>
<comment type="caution">
    <text evidence="5">The sequence shown here is derived from an EMBL/GenBank/DDBJ whole genome shotgun (WGS) entry which is preliminary data.</text>
</comment>
<reference evidence="5 6" key="1">
    <citation type="submission" date="2019-08" db="EMBL/GenBank/DDBJ databases">
        <title>Draft genome sequences of two oriental melons (Cucumis melo L. var makuwa).</title>
        <authorList>
            <person name="Kwon S.-Y."/>
        </authorList>
    </citation>
    <scope>NUCLEOTIDE SEQUENCE [LARGE SCALE GENOMIC DNA]</scope>
    <source>
        <strain evidence="6">cv. Chang Bougi</strain>
        <tissue evidence="5">Leaf</tissue>
    </source>
</reference>
<comment type="similarity">
    <text evidence="1">Belongs to the peptidase C48 family.</text>
</comment>
<dbReference type="Gene3D" id="3.40.395.10">
    <property type="entry name" value="Adenoviral Proteinase, Chain A"/>
    <property type="match status" value="1"/>
</dbReference>
<evidence type="ECO:0000259" key="4">
    <source>
        <dbReference type="PROSITE" id="PS50600"/>
    </source>
</evidence>
<dbReference type="InterPro" id="IPR038765">
    <property type="entry name" value="Papain-like_cys_pep_sf"/>
</dbReference>
<evidence type="ECO:0000313" key="5">
    <source>
        <dbReference type="EMBL" id="TYK04159.1"/>
    </source>
</evidence>
<organism evidence="5 6">
    <name type="scientific">Cucumis melo var. makuwa</name>
    <name type="common">Oriental melon</name>
    <dbReference type="NCBI Taxonomy" id="1194695"/>
    <lineage>
        <taxon>Eukaryota</taxon>
        <taxon>Viridiplantae</taxon>
        <taxon>Streptophyta</taxon>
        <taxon>Embryophyta</taxon>
        <taxon>Tracheophyta</taxon>
        <taxon>Spermatophyta</taxon>
        <taxon>Magnoliopsida</taxon>
        <taxon>eudicotyledons</taxon>
        <taxon>Gunneridae</taxon>
        <taxon>Pentapetalae</taxon>
        <taxon>rosids</taxon>
        <taxon>fabids</taxon>
        <taxon>Cucurbitales</taxon>
        <taxon>Cucurbitaceae</taxon>
        <taxon>Benincaseae</taxon>
        <taxon>Cucumis</taxon>
    </lineage>
</organism>
<accession>A0A5D3C1B5</accession>
<evidence type="ECO:0000256" key="1">
    <source>
        <dbReference type="ARBA" id="ARBA00005234"/>
    </source>
</evidence>
<dbReference type="Pfam" id="PF13963">
    <property type="entry name" value="Transpos_assoc"/>
    <property type="match status" value="1"/>
</dbReference>
<gene>
    <name evidence="5" type="ORF">E5676_scaffold148G00300</name>
</gene>
<dbReference type="PANTHER" id="PTHR10775">
    <property type="entry name" value="OS08G0208400 PROTEIN"/>
    <property type="match status" value="1"/>
</dbReference>
<dbReference type="SUPFAM" id="SSF54001">
    <property type="entry name" value="Cysteine proteinases"/>
    <property type="match status" value="1"/>
</dbReference>
<dbReference type="Proteomes" id="UP000321947">
    <property type="component" value="Unassembled WGS sequence"/>
</dbReference>
<evidence type="ECO:0000313" key="6">
    <source>
        <dbReference type="Proteomes" id="UP000321947"/>
    </source>
</evidence>
<dbReference type="AlphaFoldDB" id="A0A5D3C1B5"/>
<evidence type="ECO:0000256" key="3">
    <source>
        <dbReference type="ARBA" id="ARBA00022801"/>
    </source>
</evidence>
<dbReference type="EMBL" id="SSTD01014644">
    <property type="protein sequence ID" value="TYK04159.1"/>
    <property type="molecule type" value="Genomic_DNA"/>
</dbReference>
<dbReference type="InterPro" id="IPR003653">
    <property type="entry name" value="Peptidase_C48_C"/>
</dbReference>
<sequence>MDKSWMMENRMSREYDVGVESFIQFGLSHAKGSNSIRCPCLKCGNRLLKDVSIVRYHLYANGIDKSYKIWFWHGEDLNSETVTSKMENLGDEKYEHDDLFNTVNMLQSAHDESCNTSNTFDTMFDDAKKPLYPGCKKFTKLSALVRLYNLKVRYGWSNTSFSELLSIISDLLPDNNEIPTSLYEAKKTLGALGLSYQKIDACPNDCCLYRKEYANSTKCPKCGLSRWKINKNSTKENSGVAAKQMWYFPIVPRFIRMFKNFENAKNLRWHAMDRKIDDIMRHPADTPSWRLIDHMWPTFGSEPRNLRLGPKQPGYDINTYLAPLIDDLKILWEEGNICNALVEERAQLLTARLLGTDYDQLLLFPYNSGNHWTLVVINLTKGAAFWIDPLKNRIDPDVIEVVERSFNIMNKKKPVWRVVKCPKQSGVVECGYYVMRFMRDIIMSTSTSIIQIMKDSPRAYTQDDIDCIRSEWAELVGKHVDKGLNKAKGNPMAFYKVLPQSIGAMKPWIRQLVDV</sequence>
<name>A0A5D3C1B5_CUCMM</name>
<dbReference type="InterPro" id="IPR029480">
    <property type="entry name" value="Transpos_assoc"/>
</dbReference>
<dbReference type="GO" id="GO:0006508">
    <property type="term" value="P:proteolysis"/>
    <property type="evidence" value="ECO:0007669"/>
    <property type="project" value="UniProtKB-KW"/>
</dbReference>
<feature type="domain" description="Ubiquitin-like protease family profile" evidence="4">
    <location>
        <begin position="248"/>
        <end position="441"/>
    </location>
</feature>